<feature type="transmembrane region" description="Helical" evidence="1">
    <location>
        <begin position="26"/>
        <end position="48"/>
    </location>
</feature>
<evidence type="ECO:0000256" key="1">
    <source>
        <dbReference type="SAM" id="Phobius"/>
    </source>
</evidence>
<evidence type="ECO:0000313" key="3">
    <source>
        <dbReference type="Proteomes" id="UP000240760"/>
    </source>
</evidence>
<keyword evidence="3" id="KW-1185">Reference proteome</keyword>
<evidence type="ECO:0000313" key="2">
    <source>
        <dbReference type="EMBL" id="PTB77634.1"/>
    </source>
</evidence>
<dbReference type="Proteomes" id="UP000240760">
    <property type="component" value="Unassembled WGS sequence"/>
</dbReference>
<dbReference type="EMBL" id="KZ679130">
    <property type="protein sequence ID" value="PTB77634.1"/>
    <property type="molecule type" value="Genomic_DNA"/>
</dbReference>
<name>A0A2T4C7X9_TRILO</name>
<gene>
    <name evidence="2" type="ORF">M440DRAFT_1400575</name>
</gene>
<keyword evidence="1" id="KW-0472">Membrane</keyword>
<dbReference type="AlphaFoldDB" id="A0A2T4C7X9"/>
<accession>A0A2T4C7X9</accession>
<keyword evidence="1" id="KW-1133">Transmembrane helix</keyword>
<organism evidence="2 3">
    <name type="scientific">Trichoderma longibrachiatum ATCC 18648</name>
    <dbReference type="NCBI Taxonomy" id="983965"/>
    <lineage>
        <taxon>Eukaryota</taxon>
        <taxon>Fungi</taxon>
        <taxon>Dikarya</taxon>
        <taxon>Ascomycota</taxon>
        <taxon>Pezizomycotina</taxon>
        <taxon>Sordariomycetes</taxon>
        <taxon>Hypocreomycetidae</taxon>
        <taxon>Hypocreales</taxon>
        <taxon>Hypocreaceae</taxon>
        <taxon>Trichoderma</taxon>
    </lineage>
</organism>
<protein>
    <submittedName>
        <fullName evidence="2">Uncharacterized protein</fullName>
    </submittedName>
</protein>
<keyword evidence="1" id="KW-0812">Transmembrane</keyword>
<reference evidence="2 3" key="1">
    <citation type="submission" date="2016-07" db="EMBL/GenBank/DDBJ databases">
        <title>Multiple horizontal gene transfer events from other fungi enriched the ability of initially mycotrophic Trichoderma (Ascomycota) to feed on dead plant biomass.</title>
        <authorList>
            <consortium name="DOE Joint Genome Institute"/>
            <person name="Aerts A."/>
            <person name="Atanasova L."/>
            <person name="Chenthamara K."/>
            <person name="Zhang J."/>
            <person name="Grujic M."/>
            <person name="Henrissat B."/>
            <person name="Kuo A."/>
            <person name="Salamov A."/>
            <person name="Lipzen A."/>
            <person name="Labutti K."/>
            <person name="Barry K."/>
            <person name="Miao Y."/>
            <person name="Rahimi M.J."/>
            <person name="Shen Q."/>
            <person name="Grigoriev I.V."/>
            <person name="Kubicek C.P."/>
            <person name="Druzhinina I.S."/>
        </authorList>
    </citation>
    <scope>NUCLEOTIDE SEQUENCE [LARGE SCALE GENOMIC DNA]</scope>
    <source>
        <strain evidence="2 3">ATCC 18648</strain>
    </source>
</reference>
<proteinExistence type="predicted"/>
<sequence>MHQSYLPFVINGKLALLLPADDSTSIVPNIILSASILFMHAWMPFYVFDAA</sequence>